<dbReference type="AlphaFoldDB" id="A0A139MY79"/>
<sequence length="61" mass="7179">MFIIFFLTRVFASYYTTKAATRVERGSHLMTQIVLKSFSENLHKIFSAMSFTKSWFYDIIG</sequence>
<dbReference type="Proteomes" id="UP000070377">
    <property type="component" value="Unassembled WGS sequence"/>
</dbReference>
<proteinExistence type="predicted"/>
<evidence type="ECO:0000313" key="2">
    <source>
        <dbReference type="Proteomes" id="UP000070377"/>
    </source>
</evidence>
<organism evidence="1 2">
    <name type="scientific">Streptococcus cristatus</name>
    <dbReference type="NCBI Taxonomy" id="45634"/>
    <lineage>
        <taxon>Bacteria</taxon>
        <taxon>Bacillati</taxon>
        <taxon>Bacillota</taxon>
        <taxon>Bacilli</taxon>
        <taxon>Lactobacillales</taxon>
        <taxon>Streptococcaceae</taxon>
        <taxon>Streptococcus</taxon>
    </lineage>
</organism>
<name>A0A139MY79_STRCR</name>
<reference evidence="1 2" key="1">
    <citation type="submission" date="2016-01" db="EMBL/GenBank/DDBJ databases">
        <title>Highly variable Streptococcus oralis are common among viridans streptococci isolated from primates.</title>
        <authorList>
            <person name="Denapaite D."/>
            <person name="Rieger M."/>
            <person name="Koendgen S."/>
            <person name="Brueckner R."/>
            <person name="Ochigava I."/>
            <person name="Kappeler P."/>
            <person name="Maetz-Rensing K."/>
            <person name="Leendertz F."/>
            <person name="Hakenbeck R."/>
        </authorList>
    </citation>
    <scope>NUCLEOTIDE SEQUENCE [LARGE SCALE GENOMIC DNA]</scope>
    <source>
        <strain evidence="1 2">DD08</strain>
    </source>
</reference>
<dbReference type="STRING" id="45634.SCRDD08_01762"/>
<dbReference type="EMBL" id="LQRD01000068">
    <property type="protein sequence ID" value="KXT68736.1"/>
    <property type="molecule type" value="Genomic_DNA"/>
</dbReference>
<comment type="caution">
    <text evidence="1">The sequence shown here is derived from an EMBL/GenBank/DDBJ whole genome shotgun (WGS) entry which is preliminary data.</text>
</comment>
<evidence type="ECO:0000313" key="1">
    <source>
        <dbReference type="EMBL" id="KXT68736.1"/>
    </source>
</evidence>
<protein>
    <submittedName>
        <fullName evidence="1">Uncharacterized protein</fullName>
    </submittedName>
</protein>
<gene>
    <name evidence="1" type="ORF">SCRDD08_01762</name>
</gene>
<accession>A0A139MY79</accession>